<dbReference type="EMBL" id="JAAIKR010000001">
    <property type="protein sequence ID" value="MBR9726647.1"/>
    <property type="molecule type" value="Genomic_DNA"/>
</dbReference>
<keyword evidence="1" id="KW-0812">Transmembrane</keyword>
<keyword evidence="3" id="KW-1185">Reference proteome</keyword>
<evidence type="ECO:0000313" key="3">
    <source>
        <dbReference type="Proteomes" id="UP000811844"/>
    </source>
</evidence>
<protein>
    <submittedName>
        <fullName evidence="2">SoxR reducing system RseC family protein</fullName>
    </submittedName>
</protein>
<organism evidence="2 3">
    <name type="scientific">Shewanella intestini</name>
    <dbReference type="NCBI Taxonomy" id="2017544"/>
    <lineage>
        <taxon>Bacteria</taxon>
        <taxon>Pseudomonadati</taxon>
        <taxon>Pseudomonadota</taxon>
        <taxon>Gammaproteobacteria</taxon>
        <taxon>Alteromonadales</taxon>
        <taxon>Shewanellaceae</taxon>
        <taxon>Shewanella</taxon>
    </lineage>
</organism>
<accession>A0ABS5HXZ8</accession>
<dbReference type="Proteomes" id="UP000811844">
    <property type="component" value="Unassembled WGS sequence"/>
</dbReference>
<evidence type="ECO:0000313" key="2">
    <source>
        <dbReference type="EMBL" id="MBR9726647.1"/>
    </source>
</evidence>
<feature type="transmembrane region" description="Helical" evidence="1">
    <location>
        <begin position="79"/>
        <end position="103"/>
    </location>
</feature>
<reference evidence="2 3" key="1">
    <citation type="submission" date="2020-02" db="EMBL/GenBank/DDBJ databases">
        <title>Shewanella WXL01 sp. nov., a marine bacterium isolated from green algae in Luhuitou Fringing Reef (Northern South China Sea).</title>
        <authorList>
            <person name="Wang X."/>
        </authorList>
    </citation>
    <scope>NUCLEOTIDE SEQUENCE [LARGE SCALE GENOMIC DNA]</scope>
    <source>
        <strain evidence="2 3">MCCC 1A01895</strain>
    </source>
</reference>
<gene>
    <name evidence="2" type="ORF">G3R48_01410</name>
</gene>
<dbReference type="InterPro" id="IPR026268">
    <property type="entry name" value="RseC"/>
</dbReference>
<dbReference type="Pfam" id="PF04246">
    <property type="entry name" value="RseC_MucC"/>
    <property type="match status" value="1"/>
</dbReference>
<keyword evidence="1" id="KW-1133">Transmembrane helix</keyword>
<feature type="transmembrane region" description="Helical" evidence="1">
    <location>
        <begin position="109"/>
        <end position="126"/>
    </location>
</feature>
<dbReference type="InterPro" id="IPR007359">
    <property type="entry name" value="SigmaE_reg_RseC_MucC"/>
</dbReference>
<name>A0ABS5HXZ8_9GAMM</name>
<comment type="caution">
    <text evidence="2">The sequence shown here is derived from an EMBL/GenBank/DDBJ whole genome shotgun (WGS) entry which is preliminary data.</text>
</comment>
<dbReference type="PANTHER" id="PTHR35867:SF1">
    <property type="entry name" value="PROTEIN RSEC"/>
    <property type="match status" value="1"/>
</dbReference>
<sequence length="151" mass="16188">MLEELAHVIDYQDGWARVEVELKSACNHCKNSDNCGTATVAKAFSVKTQQFSIPSAKPCSRGDILKIGLAESVIIKSAALVYLMPLLGLFCAAAVGQLLGTVLSLNPNAFAMLFGAVGGVLGWMVAKRLAKKLERQAEPVIIQYLGQQLPQ</sequence>
<evidence type="ECO:0000256" key="1">
    <source>
        <dbReference type="SAM" id="Phobius"/>
    </source>
</evidence>
<proteinExistence type="predicted"/>
<keyword evidence="1" id="KW-0472">Membrane</keyword>
<dbReference type="PANTHER" id="PTHR35867">
    <property type="entry name" value="PROTEIN RSEC"/>
    <property type="match status" value="1"/>
</dbReference>
<dbReference type="PIRSF" id="PIRSF004923">
    <property type="entry name" value="RseC"/>
    <property type="match status" value="1"/>
</dbReference>